<sequence length="350" mass="38156">MRSVDADGTVLHRIVDSVAKLHEIADGWGFRGPIVCCVMTSCLADARWREEWFAELPCVNAVLIDTEVERFLPSWRAGCVPVRATRLLLDDPSRSAAVVLRLAGNWHSWLAAGDRITTTLLLGQFRASRWCVHGDNTDGRGDGGRSCRRLAPVAHGILRRFLRTEGARVTKKNDDRFDALLKKAGVPHERVRRPDLERVAEGVRSPGGDDFIEATAKMSSLEWDSGDSRPEGYLELHADEWSIDLGTARNKEAVAWALVASVLVREHVANNSITWLARLLPAIGELSVTDVAGRVGAVLRINATEVPATLAKVVHPLDFADFVASAGLAARTGVEVEVTDGVRLRIGVAG</sequence>
<evidence type="ECO:0000313" key="2">
    <source>
        <dbReference type="Proteomes" id="UP001519363"/>
    </source>
</evidence>
<dbReference type="EMBL" id="JAGIOO010000001">
    <property type="protein sequence ID" value="MBP2477717.1"/>
    <property type="molecule type" value="Genomic_DNA"/>
</dbReference>
<accession>A0ABS5AMU2</accession>
<dbReference type="RefSeq" id="WP_158103665.1">
    <property type="nucleotide sequence ID" value="NZ_JAGIOO010000001.1"/>
</dbReference>
<gene>
    <name evidence="1" type="ORF">JOF53_006589</name>
</gene>
<proteinExistence type="predicted"/>
<dbReference type="Proteomes" id="UP001519363">
    <property type="component" value="Unassembled WGS sequence"/>
</dbReference>
<organism evidence="1 2">
    <name type="scientific">Crossiella equi</name>
    <dbReference type="NCBI Taxonomy" id="130796"/>
    <lineage>
        <taxon>Bacteria</taxon>
        <taxon>Bacillati</taxon>
        <taxon>Actinomycetota</taxon>
        <taxon>Actinomycetes</taxon>
        <taxon>Pseudonocardiales</taxon>
        <taxon>Pseudonocardiaceae</taxon>
        <taxon>Crossiella</taxon>
    </lineage>
</organism>
<evidence type="ECO:0000313" key="1">
    <source>
        <dbReference type="EMBL" id="MBP2477717.1"/>
    </source>
</evidence>
<name>A0ABS5AMU2_9PSEU</name>
<keyword evidence="2" id="KW-1185">Reference proteome</keyword>
<reference evidence="1 2" key="1">
    <citation type="submission" date="2021-03" db="EMBL/GenBank/DDBJ databases">
        <title>Sequencing the genomes of 1000 actinobacteria strains.</title>
        <authorList>
            <person name="Klenk H.-P."/>
        </authorList>
    </citation>
    <scope>NUCLEOTIDE SEQUENCE [LARGE SCALE GENOMIC DNA]</scope>
    <source>
        <strain evidence="1 2">DSM 44580</strain>
    </source>
</reference>
<comment type="caution">
    <text evidence="1">The sequence shown here is derived from an EMBL/GenBank/DDBJ whole genome shotgun (WGS) entry which is preliminary data.</text>
</comment>
<protein>
    <submittedName>
        <fullName evidence="1">Uncharacterized protein</fullName>
    </submittedName>
</protein>